<gene>
    <name evidence="3" type="ORF">I6N95_13385</name>
</gene>
<dbReference type="Proteomes" id="UP000674938">
    <property type="component" value="Unassembled WGS sequence"/>
</dbReference>
<feature type="transmembrane region" description="Helical" evidence="1">
    <location>
        <begin position="18"/>
        <end position="35"/>
    </location>
</feature>
<sequence length="188" mass="21442">MNDKTVVTKKRGWYQRPYLNVGLSLLLLTLVYKFLNPNKDTSENTLDIGGPKVELKQNHSKSDITSQSAASISQSIEAISVADPNVIEAYRDSSWKVIPTTQMTPHRINFDDNSTDRLEIRQAINQVTDIPNNQLEEWWVGTAGPESITATVSNINTEQVYRIHLQWLENQGWQVTMVERLKQLPESF</sequence>
<dbReference type="RefSeq" id="WP_209528775.1">
    <property type="nucleotide sequence ID" value="NZ_JAEEGA010000008.1"/>
</dbReference>
<evidence type="ECO:0000256" key="1">
    <source>
        <dbReference type="SAM" id="Phobius"/>
    </source>
</evidence>
<keyword evidence="4" id="KW-1185">Reference proteome</keyword>
<evidence type="ECO:0000313" key="4">
    <source>
        <dbReference type="Proteomes" id="UP000674938"/>
    </source>
</evidence>
<dbReference type="InterPro" id="IPR009988">
    <property type="entry name" value="DUF1510"/>
</dbReference>
<protein>
    <submittedName>
        <fullName evidence="3">YrrS family protein</fullName>
    </submittedName>
</protein>
<dbReference type="AlphaFoldDB" id="A0A940PFP9"/>
<reference evidence="3" key="1">
    <citation type="submission" date="2020-12" db="EMBL/GenBank/DDBJ databases">
        <title>Vagococcus allomyrinae sp. nov. and Enterococcus lavae sp. nov., isolated from the larvae of Allomyrina dichotoma.</title>
        <authorList>
            <person name="Lee S.D."/>
        </authorList>
    </citation>
    <scope>NUCLEOTIDE SEQUENCE</scope>
    <source>
        <strain evidence="3">BWB3-3</strain>
    </source>
</reference>
<dbReference type="EMBL" id="JAEEGA010000008">
    <property type="protein sequence ID" value="MBP1042008.1"/>
    <property type="molecule type" value="Genomic_DNA"/>
</dbReference>
<feature type="domain" description="DUF1510" evidence="2">
    <location>
        <begin position="92"/>
        <end position="181"/>
    </location>
</feature>
<keyword evidence="1" id="KW-1133">Transmembrane helix</keyword>
<accession>A0A940PFP9</accession>
<keyword evidence="1" id="KW-0812">Transmembrane</keyword>
<evidence type="ECO:0000259" key="2">
    <source>
        <dbReference type="Pfam" id="PF07423"/>
    </source>
</evidence>
<keyword evidence="1" id="KW-0472">Membrane</keyword>
<evidence type="ECO:0000313" key="3">
    <source>
        <dbReference type="EMBL" id="MBP1042008.1"/>
    </source>
</evidence>
<comment type="caution">
    <text evidence="3">The sequence shown here is derived from an EMBL/GenBank/DDBJ whole genome shotgun (WGS) entry which is preliminary data.</text>
</comment>
<proteinExistence type="predicted"/>
<organism evidence="3 4">
    <name type="scientific">Vagococcus allomyrinae</name>
    <dbReference type="NCBI Taxonomy" id="2794353"/>
    <lineage>
        <taxon>Bacteria</taxon>
        <taxon>Bacillati</taxon>
        <taxon>Bacillota</taxon>
        <taxon>Bacilli</taxon>
        <taxon>Lactobacillales</taxon>
        <taxon>Enterococcaceae</taxon>
        <taxon>Vagococcus</taxon>
    </lineage>
</organism>
<dbReference type="Pfam" id="PF07423">
    <property type="entry name" value="DUF1510"/>
    <property type="match status" value="1"/>
</dbReference>
<name>A0A940PFP9_9ENTE</name>